<keyword evidence="3" id="KW-1185">Reference proteome</keyword>
<dbReference type="Gene3D" id="3.40.50.1000">
    <property type="entry name" value="HAD superfamily/HAD-like"/>
    <property type="match status" value="1"/>
</dbReference>
<sequence length="345" mass="38160">MKNSVRSTAVGLALLASSWCLAAAQSPTAPAPAQPAAPNATAPLPSWNDGPARRSILDFVARVVAEGGPDFVPVDDRVAVFDNDGTLWCEQPMYVQAVFIRDRIRLMAAGHPEWKDQQPFRAALEGDRASLAAIGEKGFVDLVTATHAGMTAEDFRTIVVDWIAKAKHPRFDRLYTRCVYRPMVELLDYLRANGFKTHIVSGGGVEFMRPWTERAYGVRPDQVVGSTIRTKYELQGERPVLVRLPEVDFIDDHAGKPVGIGKFIGRRPIAAFGNSDGDYEMLRYTTSGPGARLGLIVHHTDAEREYAYDRDSPVGRLVRALDEAPARGWTVVDMKRDWAEIFVPE</sequence>
<dbReference type="EMBL" id="JARRAG010000001">
    <property type="protein sequence ID" value="MDG3002273.1"/>
    <property type="molecule type" value="Genomic_DNA"/>
</dbReference>
<comment type="caution">
    <text evidence="2">The sequence shown here is derived from an EMBL/GenBank/DDBJ whole genome shotgun (WGS) entry which is preliminary data.</text>
</comment>
<dbReference type="RefSeq" id="WP_277858637.1">
    <property type="nucleotide sequence ID" value="NZ_JARRAG010000001.1"/>
</dbReference>
<evidence type="ECO:0000256" key="1">
    <source>
        <dbReference type="SAM" id="SignalP"/>
    </source>
</evidence>
<evidence type="ECO:0000313" key="3">
    <source>
        <dbReference type="Proteomes" id="UP001216907"/>
    </source>
</evidence>
<dbReference type="SUPFAM" id="SSF56784">
    <property type="entry name" value="HAD-like"/>
    <property type="match status" value="1"/>
</dbReference>
<protein>
    <submittedName>
        <fullName evidence="2">HAD family hydrolase</fullName>
        <ecNumber evidence="2">3.1.3.-</ecNumber>
    </submittedName>
</protein>
<evidence type="ECO:0000313" key="2">
    <source>
        <dbReference type="EMBL" id="MDG3002273.1"/>
    </source>
</evidence>
<keyword evidence="2" id="KW-0378">Hydrolase</keyword>
<feature type="chain" id="PRO_5046312411" evidence="1">
    <location>
        <begin position="23"/>
        <end position="345"/>
    </location>
</feature>
<dbReference type="CDD" id="cd01427">
    <property type="entry name" value="HAD_like"/>
    <property type="match status" value="1"/>
</dbReference>
<dbReference type="InterPro" id="IPR023214">
    <property type="entry name" value="HAD_sf"/>
</dbReference>
<feature type="signal peptide" evidence="1">
    <location>
        <begin position="1"/>
        <end position="22"/>
    </location>
</feature>
<accession>A0ABT6F3W0</accession>
<dbReference type="EC" id="3.1.3.-" evidence="2"/>
<keyword evidence="1" id="KW-0732">Signal</keyword>
<dbReference type="GO" id="GO:0016787">
    <property type="term" value="F:hydrolase activity"/>
    <property type="evidence" value="ECO:0007669"/>
    <property type="project" value="UniProtKB-KW"/>
</dbReference>
<proteinExistence type="predicted"/>
<dbReference type="Pfam" id="PF12710">
    <property type="entry name" value="HAD"/>
    <property type="match status" value="1"/>
</dbReference>
<gene>
    <name evidence="2" type="ORF">PZE19_00600</name>
</gene>
<dbReference type="InterPro" id="IPR036412">
    <property type="entry name" value="HAD-like_sf"/>
</dbReference>
<organism evidence="2 3">
    <name type="scientific">Paludisphaera mucosa</name>
    <dbReference type="NCBI Taxonomy" id="3030827"/>
    <lineage>
        <taxon>Bacteria</taxon>
        <taxon>Pseudomonadati</taxon>
        <taxon>Planctomycetota</taxon>
        <taxon>Planctomycetia</taxon>
        <taxon>Isosphaerales</taxon>
        <taxon>Isosphaeraceae</taxon>
        <taxon>Paludisphaera</taxon>
    </lineage>
</organism>
<reference evidence="2 3" key="1">
    <citation type="submission" date="2023-03" db="EMBL/GenBank/DDBJ databases">
        <title>Paludisphaera mucosa sp. nov. a novel planctomycete from northern fen.</title>
        <authorList>
            <person name="Ivanova A."/>
        </authorList>
    </citation>
    <scope>NUCLEOTIDE SEQUENCE [LARGE SCALE GENOMIC DNA]</scope>
    <source>
        <strain evidence="2 3">Pla2</strain>
    </source>
</reference>
<name>A0ABT6F3W0_9BACT</name>
<dbReference type="Proteomes" id="UP001216907">
    <property type="component" value="Unassembled WGS sequence"/>
</dbReference>